<accession>A0A1L0AEH3</accession>
<proteinExistence type="predicted"/>
<dbReference type="Gene3D" id="3.40.50.1110">
    <property type="entry name" value="SGNH hydrolase"/>
    <property type="match status" value="1"/>
</dbReference>
<dbReference type="RefSeq" id="WP_075497822.1">
    <property type="nucleotide sequence ID" value="NZ_CAWRBC010000118.1"/>
</dbReference>
<sequence length="244" mass="27016">MFKSLNKLLTRAVYAPIIIAQGQYVKKVTPKLPEAAGKRSGTAGEGKKIRLLIIGDSAAAGVGVDNQSQALTGHLVTALAKCYQVNWQLLARSGYTTSDSLKMLSEQPQQTFDIIVTSLGVNDVTGTLAVSTWLTQQQDLITLLREQFNCQQILITQVPPMGQFPALPQPLRHYLGARANQFNRKLNTLVENQSDCQLIDIDGKLNKEDMAEDGFHPGPVIYQHWAEMVAEKIKSQHSYKQLKQ</sequence>
<dbReference type="InterPro" id="IPR051532">
    <property type="entry name" value="Ester_Hydrolysis_Enzymes"/>
</dbReference>
<dbReference type="PANTHER" id="PTHR30383:SF5">
    <property type="entry name" value="SGNH HYDROLASE-TYPE ESTERASE DOMAIN-CONTAINING PROTEIN"/>
    <property type="match status" value="1"/>
</dbReference>
<dbReference type="SUPFAM" id="SSF52266">
    <property type="entry name" value="SGNH hydrolase"/>
    <property type="match status" value="1"/>
</dbReference>
<dbReference type="GO" id="GO:0004622">
    <property type="term" value="F:phosphatidylcholine lysophospholipase activity"/>
    <property type="evidence" value="ECO:0007669"/>
    <property type="project" value="TreeGrafter"/>
</dbReference>
<evidence type="ECO:0000313" key="3">
    <source>
        <dbReference type="Proteomes" id="UP000183794"/>
    </source>
</evidence>
<dbReference type="CDD" id="cd01836">
    <property type="entry name" value="FeeA_FeeB_like"/>
    <property type="match status" value="1"/>
</dbReference>
<organism evidence="2 3">
    <name type="scientific">Moritella viscosa</name>
    <dbReference type="NCBI Taxonomy" id="80854"/>
    <lineage>
        <taxon>Bacteria</taxon>
        <taxon>Pseudomonadati</taxon>
        <taxon>Pseudomonadota</taxon>
        <taxon>Gammaproteobacteria</taxon>
        <taxon>Alteromonadales</taxon>
        <taxon>Moritellaceae</taxon>
        <taxon>Moritella</taxon>
    </lineage>
</organism>
<dbReference type="InterPro" id="IPR036514">
    <property type="entry name" value="SGNH_hydro_sf"/>
</dbReference>
<dbReference type="PANTHER" id="PTHR30383">
    <property type="entry name" value="THIOESTERASE 1/PROTEASE 1/LYSOPHOSPHOLIPASE L1"/>
    <property type="match status" value="1"/>
</dbReference>
<evidence type="ECO:0000259" key="1">
    <source>
        <dbReference type="Pfam" id="PF13472"/>
    </source>
</evidence>
<name>A0A1L0AEH3_9GAMM</name>
<reference evidence="2 3" key="1">
    <citation type="submission" date="2016-11" db="EMBL/GenBank/DDBJ databases">
        <authorList>
            <person name="Jaros S."/>
            <person name="Januszkiewicz K."/>
            <person name="Wedrychowicz H."/>
        </authorList>
    </citation>
    <scope>NUCLEOTIDE SEQUENCE [LARGE SCALE GENOMIC DNA]</scope>
    <source>
        <strain evidence="2">NVI 5450</strain>
    </source>
</reference>
<dbReference type="InterPro" id="IPR013830">
    <property type="entry name" value="SGNH_hydro"/>
</dbReference>
<feature type="domain" description="SGNH hydrolase-type esterase" evidence="1">
    <location>
        <begin position="54"/>
        <end position="223"/>
    </location>
</feature>
<dbReference type="Proteomes" id="UP000183794">
    <property type="component" value="Unassembled WGS sequence"/>
</dbReference>
<gene>
    <name evidence="2" type="ORF">NVI5450_3622</name>
</gene>
<evidence type="ECO:0000313" key="2">
    <source>
        <dbReference type="EMBL" id="SGZ10931.1"/>
    </source>
</evidence>
<protein>
    <recommendedName>
        <fullName evidence="1">SGNH hydrolase-type esterase domain-containing protein</fullName>
    </recommendedName>
</protein>
<dbReference type="OrthoDB" id="9804395at2"/>
<dbReference type="EMBL" id="FPLD01000102">
    <property type="protein sequence ID" value="SGZ10931.1"/>
    <property type="molecule type" value="Genomic_DNA"/>
</dbReference>
<dbReference type="AlphaFoldDB" id="A0A1L0AEH3"/>
<dbReference type="Pfam" id="PF13472">
    <property type="entry name" value="Lipase_GDSL_2"/>
    <property type="match status" value="1"/>
</dbReference>